<sequence>MTSIENMSQLEEYYTYRYNEAQRFDANLKGQLERQRMREFLARYLPSPPAAIADIGGGPGAHATWLQDEGYDVRLLDPLERHVAEARAAGVNAVRGESRHLPWDDNSFDTVLMGGPMYHLRTEFSRVAALREAARVLRPGGFIFVTAINRAANLVGSALANTFQDRRAIVRQILAEGYSPDNDRLVMTTYHSVPQLRSELSKVATNIDIHGLTGPGGWLAVLIDAHFADQALPSTLVTPDPLQTALECSRVADQYPELVHTSSLLLAVARCG</sequence>
<dbReference type="PANTHER" id="PTHR42912">
    <property type="entry name" value="METHYLTRANSFERASE"/>
    <property type="match status" value="1"/>
</dbReference>
<feature type="domain" description="Methyltransferase type 11" evidence="1">
    <location>
        <begin position="54"/>
        <end position="145"/>
    </location>
</feature>
<keyword evidence="2" id="KW-0808">Transferase</keyword>
<protein>
    <submittedName>
        <fullName evidence="2">Ubiquinone/menaquinone biosynthesis C-methylase UbiE</fullName>
    </submittedName>
</protein>
<evidence type="ECO:0000313" key="3">
    <source>
        <dbReference type="Proteomes" id="UP000549971"/>
    </source>
</evidence>
<keyword evidence="2" id="KW-0489">Methyltransferase</keyword>
<keyword evidence="2" id="KW-0830">Ubiquinone</keyword>
<dbReference type="InterPro" id="IPR013216">
    <property type="entry name" value="Methyltransf_11"/>
</dbReference>
<organism evidence="2 3">
    <name type="scientific">Kribbella italica</name>
    <dbReference type="NCBI Taxonomy" id="1540520"/>
    <lineage>
        <taxon>Bacteria</taxon>
        <taxon>Bacillati</taxon>
        <taxon>Actinomycetota</taxon>
        <taxon>Actinomycetes</taxon>
        <taxon>Propionibacteriales</taxon>
        <taxon>Kribbellaceae</taxon>
        <taxon>Kribbella</taxon>
    </lineage>
</organism>
<proteinExistence type="predicted"/>
<reference evidence="2 3" key="1">
    <citation type="submission" date="2020-08" db="EMBL/GenBank/DDBJ databases">
        <title>Sequencing the genomes of 1000 actinobacteria strains.</title>
        <authorList>
            <person name="Klenk H.-P."/>
        </authorList>
    </citation>
    <scope>NUCLEOTIDE SEQUENCE [LARGE SCALE GENOMIC DNA]</scope>
    <source>
        <strain evidence="2 3">DSM 28967</strain>
    </source>
</reference>
<dbReference type="CDD" id="cd02440">
    <property type="entry name" value="AdoMet_MTases"/>
    <property type="match status" value="1"/>
</dbReference>
<evidence type="ECO:0000313" key="2">
    <source>
        <dbReference type="EMBL" id="MBB5833290.1"/>
    </source>
</evidence>
<dbReference type="SUPFAM" id="SSF53335">
    <property type="entry name" value="S-adenosyl-L-methionine-dependent methyltransferases"/>
    <property type="match status" value="1"/>
</dbReference>
<keyword evidence="3" id="KW-1185">Reference proteome</keyword>
<dbReference type="InterPro" id="IPR029063">
    <property type="entry name" value="SAM-dependent_MTases_sf"/>
</dbReference>
<dbReference type="Proteomes" id="UP000549971">
    <property type="component" value="Unassembled WGS sequence"/>
</dbReference>
<dbReference type="Gene3D" id="3.40.50.150">
    <property type="entry name" value="Vaccinia Virus protein VP39"/>
    <property type="match status" value="1"/>
</dbReference>
<accession>A0A7W9J192</accession>
<evidence type="ECO:0000259" key="1">
    <source>
        <dbReference type="Pfam" id="PF08241"/>
    </source>
</evidence>
<dbReference type="InterPro" id="IPR050508">
    <property type="entry name" value="Methyltransf_Superfamily"/>
</dbReference>
<comment type="caution">
    <text evidence="2">The sequence shown here is derived from an EMBL/GenBank/DDBJ whole genome shotgun (WGS) entry which is preliminary data.</text>
</comment>
<dbReference type="RefSeq" id="WP_337925574.1">
    <property type="nucleotide sequence ID" value="NZ_JACHMY010000001.1"/>
</dbReference>
<dbReference type="GO" id="GO:0008757">
    <property type="term" value="F:S-adenosylmethionine-dependent methyltransferase activity"/>
    <property type="evidence" value="ECO:0007669"/>
    <property type="project" value="InterPro"/>
</dbReference>
<dbReference type="AlphaFoldDB" id="A0A7W9J192"/>
<name>A0A7W9J192_9ACTN</name>
<dbReference type="GO" id="GO:0032259">
    <property type="term" value="P:methylation"/>
    <property type="evidence" value="ECO:0007669"/>
    <property type="project" value="UniProtKB-KW"/>
</dbReference>
<dbReference type="EMBL" id="JACHMY010000001">
    <property type="protein sequence ID" value="MBB5833290.1"/>
    <property type="molecule type" value="Genomic_DNA"/>
</dbReference>
<dbReference type="Pfam" id="PF08241">
    <property type="entry name" value="Methyltransf_11"/>
    <property type="match status" value="1"/>
</dbReference>
<gene>
    <name evidence="2" type="ORF">HDA39_000024</name>
</gene>